<dbReference type="Proteomes" id="UP000308092">
    <property type="component" value="Unassembled WGS sequence"/>
</dbReference>
<evidence type="ECO:0000313" key="3">
    <source>
        <dbReference type="Proteomes" id="UP000308092"/>
    </source>
</evidence>
<name>A0A4S3J8W8_9EURO</name>
<gene>
    <name evidence="2" type="ORF">EYZ11_009200</name>
</gene>
<dbReference type="EMBL" id="SOSA01000425">
    <property type="protein sequence ID" value="THC91335.1"/>
    <property type="molecule type" value="Genomic_DNA"/>
</dbReference>
<protein>
    <submittedName>
        <fullName evidence="2">Uncharacterized protein</fullName>
    </submittedName>
</protein>
<feature type="region of interest" description="Disordered" evidence="1">
    <location>
        <begin position="1"/>
        <end position="29"/>
    </location>
</feature>
<sequence length="29" mass="3301">MPTTFNQPMTSGEPSRMPNNLKTDQYANE</sequence>
<dbReference type="VEuPathDB" id="FungiDB:EYZ11_009200"/>
<proteinExistence type="predicted"/>
<dbReference type="AlphaFoldDB" id="A0A4S3J8W8"/>
<reference evidence="2 3" key="1">
    <citation type="submission" date="2019-03" db="EMBL/GenBank/DDBJ databases">
        <title>The genome sequence of a newly discovered highly antifungal drug resistant Aspergillus species, Aspergillus tanneri NIH 1004.</title>
        <authorList>
            <person name="Mounaud S."/>
            <person name="Singh I."/>
            <person name="Joardar V."/>
            <person name="Pakala S."/>
            <person name="Pakala S."/>
            <person name="Venepally P."/>
            <person name="Hoover J."/>
            <person name="Nierman W."/>
            <person name="Chung J."/>
            <person name="Losada L."/>
        </authorList>
    </citation>
    <scope>NUCLEOTIDE SEQUENCE [LARGE SCALE GENOMIC DNA]</scope>
    <source>
        <strain evidence="2 3">NIH1004</strain>
    </source>
</reference>
<organism evidence="2 3">
    <name type="scientific">Aspergillus tanneri</name>
    <dbReference type="NCBI Taxonomy" id="1220188"/>
    <lineage>
        <taxon>Eukaryota</taxon>
        <taxon>Fungi</taxon>
        <taxon>Dikarya</taxon>
        <taxon>Ascomycota</taxon>
        <taxon>Pezizomycotina</taxon>
        <taxon>Eurotiomycetes</taxon>
        <taxon>Eurotiomycetidae</taxon>
        <taxon>Eurotiales</taxon>
        <taxon>Aspergillaceae</taxon>
        <taxon>Aspergillus</taxon>
        <taxon>Aspergillus subgen. Circumdati</taxon>
    </lineage>
</organism>
<evidence type="ECO:0000256" key="1">
    <source>
        <dbReference type="SAM" id="MobiDB-lite"/>
    </source>
</evidence>
<accession>A0A4S3J8W8</accession>
<evidence type="ECO:0000313" key="2">
    <source>
        <dbReference type="EMBL" id="THC91335.1"/>
    </source>
</evidence>
<comment type="caution">
    <text evidence="2">The sequence shown here is derived from an EMBL/GenBank/DDBJ whole genome shotgun (WGS) entry which is preliminary data.</text>
</comment>
<keyword evidence="3" id="KW-1185">Reference proteome</keyword>